<dbReference type="InterPro" id="IPR006558">
    <property type="entry name" value="LamG-like"/>
</dbReference>
<proteinExistence type="predicted"/>
<feature type="signal peptide" evidence="8">
    <location>
        <begin position="1"/>
        <end position="24"/>
    </location>
</feature>
<keyword evidence="4 8" id="KW-0732">Signal</keyword>
<dbReference type="Gene3D" id="2.60.120.200">
    <property type="match status" value="1"/>
</dbReference>
<evidence type="ECO:0000256" key="7">
    <source>
        <dbReference type="ARBA" id="ARBA00023273"/>
    </source>
</evidence>
<dbReference type="PROSITE" id="PS50060">
    <property type="entry name" value="MAM_2"/>
    <property type="match status" value="1"/>
</dbReference>
<evidence type="ECO:0000256" key="1">
    <source>
        <dbReference type="ARBA" id="ARBA00004138"/>
    </source>
</evidence>
<evidence type="ECO:0000313" key="11">
    <source>
        <dbReference type="Proteomes" id="UP000712080"/>
    </source>
</evidence>
<evidence type="ECO:0000259" key="9">
    <source>
        <dbReference type="PROSITE" id="PS50060"/>
    </source>
</evidence>
<evidence type="ECO:0000313" key="10">
    <source>
        <dbReference type="EMBL" id="NMH28072.1"/>
    </source>
</evidence>
<dbReference type="GO" id="GO:0005509">
    <property type="term" value="F:calcium ion binding"/>
    <property type="evidence" value="ECO:0007669"/>
    <property type="project" value="InterPro"/>
</dbReference>
<comment type="subcellular location">
    <subcellularLocation>
        <location evidence="1">Cell projection</location>
        <location evidence="1">Cilium</location>
    </subcellularLocation>
    <subcellularLocation>
        <location evidence="2">Cytoplasm</location>
    </subcellularLocation>
</comment>
<evidence type="ECO:0000256" key="8">
    <source>
        <dbReference type="SAM" id="SignalP"/>
    </source>
</evidence>
<comment type="caution">
    <text evidence="10">The sequence shown here is derived from an EMBL/GenBank/DDBJ whole genome shotgun (WGS) entry which is preliminary data.</text>
</comment>
<feature type="chain" id="PRO_5037330255" evidence="8">
    <location>
        <begin position="25"/>
        <end position="1472"/>
    </location>
</feature>
<protein>
    <submittedName>
        <fullName evidence="10">Choice-of-anchor D domain-containing protein</fullName>
    </submittedName>
</protein>
<dbReference type="Pfam" id="PF13385">
    <property type="entry name" value="Laminin_G_3"/>
    <property type="match status" value="1"/>
</dbReference>
<dbReference type="SUPFAM" id="SSF103647">
    <property type="entry name" value="TSP type-3 repeat"/>
    <property type="match status" value="2"/>
</dbReference>
<reference evidence="10" key="1">
    <citation type="submission" date="2020-02" db="EMBL/GenBank/DDBJ databases">
        <title>Flavobacterium sp. genome.</title>
        <authorList>
            <person name="Jung H.S."/>
            <person name="Baek J.H."/>
            <person name="Jeon C.O."/>
        </authorList>
    </citation>
    <scope>NUCLEOTIDE SEQUENCE</scope>
    <source>
        <strain evidence="10">SE-s28</strain>
    </source>
</reference>
<evidence type="ECO:0000256" key="3">
    <source>
        <dbReference type="ARBA" id="ARBA00022490"/>
    </source>
</evidence>
<dbReference type="InterPro" id="IPR013783">
    <property type="entry name" value="Ig-like_fold"/>
</dbReference>
<organism evidence="10 11">
    <name type="scientific">Flavobacterium silvaticum</name>
    <dbReference type="NCBI Taxonomy" id="1852020"/>
    <lineage>
        <taxon>Bacteria</taxon>
        <taxon>Pseudomonadati</taxon>
        <taxon>Bacteroidota</taxon>
        <taxon>Flavobacteriia</taxon>
        <taxon>Flavobacteriales</taxon>
        <taxon>Flavobacteriaceae</taxon>
        <taxon>Flavobacterium</taxon>
    </lineage>
</organism>
<dbReference type="RefSeq" id="WP_169527182.1">
    <property type="nucleotide sequence ID" value="NZ_JAAMPU010000104.1"/>
</dbReference>
<accession>A0A972FU48</accession>
<dbReference type="Pfam" id="PF22544">
    <property type="entry name" value="HYDIN_VesB_CFA65-like_Ig"/>
    <property type="match status" value="1"/>
</dbReference>
<name>A0A972FU48_9FLAO</name>
<dbReference type="NCBIfam" id="NF012200">
    <property type="entry name" value="choice_anch_D"/>
    <property type="match status" value="1"/>
</dbReference>
<sequence>MEIFTSASKSLAVFLLGISTLTFARPPHHNGVVPMHAKMVAGPEVQVLGNYQSIANNDVSPSVSDNTNIGSVSIESGSTTVIYTIQNTGDADLTLGAVTISGSDAALFTVVQQPASTVAAGGQTTLHISFQPTTIGTKTVQVSFTSNDSDESNFSFAISGLGVRTYPDTDGDGISDNIDIDDDNDGIPDVDEQLSCFDSPFSGTPEYIFLNETFGAGTTKGQININIPGATCTYCYEDGIVGTNTAECPSQSSRILDDGEYVVTHKIAGTDSADPDNIHGDLAWNGPEDHTPGDVNGRMAVFNASFTPGIFYETTIHGVIPNIPVTYGFWALNIMSVGNYGGSILPNITVEFLDMENNLISSFNTGDIGRCGTDNADNSCTLSQWRQYTTSVNLGDNTSFVIRFRNNAPGGGGNDLALDDITIRQNYCDRDSDGIANIFDLDSDNDGIPDVEEAGFKNFTTGNAMLDVAAGSWVDVNANGLHDTIEAMLASGYTFPDSDGDGVPDFQDLDSDNDSLFDVDEAGMYNGDGDIDGDGTGDGLDSDHDGLLDVFDTFIGFGSDVRDFAQDFDGDGQADYTQIDIDSDGVFDIAQSIYASLDANGDGEIDGTADVDKDGIIDSFDSDETKLGSPRDIDTKLYLDLDGRNDYAEGSALLGNLPEATIMGWVKLANGFAVDGYIFGQDNFNVKMTGSGEFVASANGQQISFSDGIQTDRWYHVAAVYNPTSETKKLAFFLNGQEVSSSNDSSLSGALNASTTPFTIGKNAASPSDFFEGSVDEVRVFNKALSEDQLHKIVYQEIDKNGTAIRGSFVPKDVESLDWSSLVAYYRMDTYKDDVCDDRTTSTVDQGAASGLLRIYNVKKIRPQLAPMPFVTTLDGSLDNAVSQQNFVNGQDVFDYEWAMVHIKNNIDLPVNHTSLGMVIDSGKLVRAVNNNKIRNDWYLKLDGKIDLVDRAQLHQSDFSDLDVTSAGSIERDQQGTTNKFNYNYWCSPVGAVSATQNNPAFTVSGVLRDGTDASNPQAINWIMGINPTPTSPITLSSYWIFKFQNLSNSYSNWGNVGANGTLLAGQGFTLKGSSVPAESQNLVFTGKPNNGEIQMPIAANNLNLAGNPYPSAMDANKFIEDNLGSVVGTLYFWEHYSTNNTHVTQDYQGGYAVRTLVGGLPPVAPPGVSGYGSSSHVPNRFIPVGQGFFVRANNTGGNIKFDNTQRVFVKEGNADSGPMFRTNQTAEQMPAVASNADDVFEQDTHPRIRIGFDFVNQYHRQLLLGYMGSPATGNFDSGYDASNNDTNPDDLTFKLGYYRCVIMGEGNFDVTKSFPLEVKSQTAGQVRFTLDGTENFDSEQPIYIYDALLESYVNLRNADYNVSVNQGLTTDRFYLKYTAPAWLSTGDNASAGITVMTASDGSYIGIKNSVATRQIQKVELFTVLGQKLSVLETKSMDQSDIRMPSAGLSSGTYVAKITTDSGEFSRKIIIE</sequence>
<dbReference type="GO" id="GO:0016020">
    <property type="term" value="C:membrane"/>
    <property type="evidence" value="ECO:0007669"/>
    <property type="project" value="InterPro"/>
</dbReference>
<keyword evidence="11" id="KW-1185">Reference proteome</keyword>
<dbReference type="InterPro" id="IPR026444">
    <property type="entry name" value="Secre_tail"/>
</dbReference>
<evidence type="ECO:0000256" key="6">
    <source>
        <dbReference type="ARBA" id="ARBA00023157"/>
    </source>
</evidence>
<dbReference type="SMART" id="SM00560">
    <property type="entry name" value="LamGL"/>
    <property type="match status" value="1"/>
</dbReference>
<keyword evidence="7" id="KW-0966">Cell projection</keyword>
<dbReference type="Gene3D" id="2.60.40.10">
    <property type="entry name" value="Immunoglobulins"/>
    <property type="match status" value="1"/>
</dbReference>
<keyword evidence="6" id="KW-1015">Disulfide bond</keyword>
<keyword evidence="5" id="KW-0969">Cilium</keyword>
<dbReference type="GO" id="GO:0004553">
    <property type="term" value="F:hydrolase activity, hydrolyzing O-glycosyl compounds"/>
    <property type="evidence" value="ECO:0007669"/>
    <property type="project" value="UniProtKB-ARBA"/>
</dbReference>
<dbReference type="Proteomes" id="UP000712080">
    <property type="component" value="Unassembled WGS sequence"/>
</dbReference>
<dbReference type="EMBL" id="JAAMPU010000104">
    <property type="protein sequence ID" value="NMH28072.1"/>
    <property type="molecule type" value="Genomic_DNA"/>
</dbReference>
<dbReference type="InterPro" id="IPR053879">
    <property type="entry name" value="HYDIN_VesB_CFA65-like_Ig"/>
</dbReference>
<evidence type="ECO:0000256" key="2">
    <source>
        <dbReference type="ARBA" id="ARBA00004496"/>
    </source>
</evidence>
<dbReference type="GO" id="GO:0005737">
    <property type="term" value="C:cytoplasm"/>
    <property type="evidence" value="ECO:0007669"/>
    <property type="project" value="UniProtKB-SubCell"/>
</dbReference>
<keyword evidence="3" id="KW-0963">Cytoplasm</keyword>
<gene>
    <name evidence="10" type="ORF">G6047_08510</name>
</gene>
<dbReference type="InterPro" id="IPR028974">
    <property type="entry name" value="TSP_type-3_rpt"/>
</dbReference>
<evidence type="ECO:0000256" key="4">
    <source>
        <dbReference type="ARBA" id="ARBA00022729"/>
    </source>
</evidence>
<dbReference type="InterPro" id="IPR000998">
    <property type="entry name" value="MAM_dom"/>
</dbReference>
<evidence type="ECO:0000256" key="5">
    <source>
        <dbReference type="ARBA" id="ARBA00023069"/>
    </source>
</evidence>
<dbReference type="GO" id="GO:0005975">
    <property type="term" value="P:carbohydrate metabolic process"/>
    <property type="evidence" value="ECO:0007669"/>
    <property type="project" value="UniProtKB-ARBA"/>
</dbReference>
<dbReference type="NCBIfam" id="TIGR04183">
    <property type="entry name" value="Por_Secre_tail"/>
    <property type="match status" value="1"/>
</dbReference>
<feature type="domain" description="MAM" evidence="9">
    <location>
        <begin position="384"/>
        <end position="430"/>
    </location>
</feature>
<dbReference type="SUPFAM" id="SSF49899">
    <property type="entry name" value="Concanavalin A-like lectins/glucanases"/>
    <property type="match status" value="1"/>
</dbReference>
<dbReference type="InterPro" id="IPR013320">
    <property type="entry name" value="ConA-like_dom_sf"/>
</dbReference>